<dbReference type="Pfam" id="PF08478">
    <property type="entry name" value="POTRA_1"/>
    <property type="match status" value="1"/>
</dbReference>
<feature type="compositionally biased region" description="Pro residues" evidence="8">
    <location>
        <begin position="1"/>
        <end position="17"/>
    </location>
</feature>
<keyword evidence="7" id="KW-0131">Cell cycle</keyword>
<dbReference type="AlphaFoldDB" id="A0A3N1CRY5"/>
<dbReference type="InterPro" id="IPR050487">
    <property type="entry name" value="FtsQ_DivIB"/>
</dbReference>
<evidence type="ECO:0000256" key="9">
    <source>
        <dbReference type="SAM" id="Phobius"/>
    </source>
</evidence>
<dbReference type="Pfam" id="PF03799">
    <property type="entry name" value="FtsQ_DivIB_C"/>
    <property type="match status" value="1"/>
</dbReference>
<evidence type="ECO:0000256" key="5">
    <source>
        <dbReference type="ARBA" id="ARBA00022989"/>
    </source>
</evidence>
<keyword evidence="2" id="KW-1003">Cell membrane</keyword>
<evidence type="ECO:0000313" key="11">
    <source>
        <dbReference type="EMBL" id="ROO83965.1"/>
    </source>
</evidence>
<keyword evidence="4 9" id="KW-0812">Transmembrane</keyword>
<accession>A0A3N1CRY5</accession>
<keyword evidence="12" id="KW-1185">Reference proteome</keyword>
<evidence type="ECO:0000256" key="2">
    <source>
        <dbReference type="ARBA" id="ARBA00022475"/>
    </source>
</evidence>
<dbReference type="GO" id="GO:0051301">
    <property type="term" value="P:cell division"/>
    <property type="evidence" value="ECO:0007669"/>
    <property type="project" value="UniProtKB-KW"/>
</dbReference>
<evidence type="ECO:0000256" key="3">
    <source>
        <dbReference type="ARBA" id="ARBA00022618"/>
    </source>
</evidence>
<feature type="domain" description="POTRA" evidence="10">
    <location>
        <begin position="54"/>
        <end position="122"/>
    </location>
</feature>
<dbReference type="OrthoDB" id="9790760at2"/>
<dbReference type="InterPro" id="IPR005548">
    <property type="entry name" value="Cell_div_FtsQ/DivIB_C"/>
</dbReference>
<organism evidence="11 12">
    <name type="scientific">Actinocorallia herbida</name>
    <dbReference type="NCBI Taxonomy" id="58109"/>
    <lineage>
        <taxon>Bacteria</taxon>
        <taxon>Bacillati</taxon>
        <taxon>Actinomycetota</taxon>
        <taxon>Actinomycetes</taxon>
        <taxon>Streptosporangiales</taxon>
        <taxon>Thermomonosporaceae</taxon>
        <taxon>Actinocorallia</taxon>
    </lineage>
</organism>
<keyword evidence="5 9" id="KW-1133">Transmembrane helix</keyword>
<evidence type="ECO:0000256" key="4">
    <source>
        <dbReference type="ARBA" id="ARBA00022692"/>
    </source>
</evidence>
<dbReference type="GO" id="GO:0005886">
    <property type="term" value="C:plasma membrane"/>
    <property type="evidence" value="ECO:0007669"/>
    <property type="project" value="TreeGrafter"/>
</dbReference>
<evidence type="ECO:0000256" key="8">
    <source>
        <dbReference type="SAM" id="MobiDB-lite"/>
    </source>
</evidence>
<evidence type="ECO:0000313" key="12">
    <source>
        <dbReference type="Proteomes" id="UP000272400"/>
    </source>
</evidence>
<dbReference type="Gene3D" id="3.10.20.310">
    <property type="entry name" value="membrane protein fhac"/>
    <property type="match status" value="1"/>
</dbReference>
<dbReference type="PANTHER" id="PTHR37820:SF1">
    <property type="entry name" value="CELL DIVISION PROTEIN FTSQ"/>
    <property type="match status" value="1"/>
</dbReference>
<dbReference type="Proteomes" id="UP000272400">
    <property type="component" value="Unassembled WGS sequence"/>
</dbReference>
<proteinExistence type="predicted"/>
<dbReference type="PROSITE" id="PS51779">
    <property type="entry name" value="POTRA"/>
    <property type="match status" value="1"/>
</dbReference>
<dbReference type="InterPro" id="IPR034746">
    <property type="entry name" value="POTRA"/>
</dbReference>
<comment type="caution">
    <text evidence="11">The sequence shown here is derived from an EMBL/GenBank/DDBJ whole genome shotgun (WGS) entry which is preliminary data.</text>
</comment>
<dbReference type="EMBL" id="RJKE01000001">
    <property type="protein sequence ID" value="ROO83965.1"/>
    <property type="molecule type" value="Genomic_DNA"/>
</dbReference>
<dbReference type="PANTHER" id="PTHR37820">
    <property type="entry name" value="CELL DIVISION PROTEIN DIVIB"/>
    <property type="match status" value="1"/>
</dbReference>
<evidence type="ECO:0000256" key="7">
    <source>
        <dbReference type="ARBA" id="ARBA00023306"/>
    </source>
</evidence>
<sequence>MPQTPPPARTRPAPPAAEPARPQGRDRWKVLFVVLLLAGLVGAAVWVVLGSRLLVVRDVEVRGLSLLSRKQVLDVALVPVGTPMARLDAGAVERRISAVREVESVKAERAWPTTLVIRVVERVPVAVVAGEGGYAQLDRFGVTVLTGPRKPGHLPELVVAAPGAGDPATRSGLAVLRDLPDGWRARLTEVEVPGPEHVVLRLNGGVAVVWGAAERGAEKIKLLEALLSTKAGKAARTIDVSAPGVVTTR</sequence>
<reference evidence="11 12" key="1">
    <citation type="submission" date="2018-11" db="EMBL/GenBank/DDBJ databases">
        <title>Sequencing the genomes of 1000 actinobacteria strains.</title>
        <authorList>
            <person name="Klenk H.-P."/>
        </authorList>
    </citation>
    <scope>NUCLEOTIDE SEQUENCE [LARGE SCALE GENOMIC DNA]</scope>
    <source>
        <strain evidence="11 12">DSM 44254</strain>
    </source>
</reference>
<feature type="transmembrane region" description="Helical" evidence="9">
    <location>
        <begin position="30"/>
        <end position="49"/>
    </location>
</feature>
<gene>
    <name evidence="11" type="ORF">EDD29_1475</name>
</gene>
<keyword evidence="6 9" id="KW-0472">Membrane</keyword>
<feature type="region of interest" description="Disordered" evidence="8">
    <location>
        <begin position="1"/>
        <end position="22"/>
    </location>
</feature>
<evidence type="ECO:0000256" key="6">
    <source>
        <dbReference type="ARBA" id="ARBA00023136"/>
    </source>
</evidence>
<comment type="subcellular location">
    <subcellularLocation>
        <location evidence="1">Membrane</location>
    </subcellularLocation>
</comment>
<keyword evidence="3 11" id="KW-0132">Cell division</keyword>
<dbReference type="RefSeq" id="WP_123663512.1">
    <property type="nucleotide sequence ID" value="NZ_RJKE01000001.1"/>
</dbReference>
<evidence type="ECO:0000256" key="1">
    <source>
        <dbReference type="ARBA" id="ARBA00004370"/>
    </source>
</evidence>
<dbReference type="InterPro" id="IPR013685">
    <property type="entry name" value="POTRA_FtsQ_type"/>
</dbReference>
<evidence type="ECO:0000259" key="10">
    <source>
        <dbReference type="PROSITE" id="PS51779"/>
    </source>
</evidence>
<name>A0A3N1CRY5_9ACTN</name>
<protein>
    <submittedName>
        <fullName evidence="11">Cell division protein FtsQ</fullName>
    </submittedName>
</protein>